<name>A0A7W9CK60_9CAUL</name>
<dbReference type="EMBL" id="JACHOR010000004">
    <property type="protein sequence ID" value="MBB5747046.1"/>
    <property type="molecule type" value="Genomic_DNA"/>
</dbReference>
<keyword evidence="2" id="KW-1185">Reference proteome</keyword>
<organism evidence="1 2">
    <name type="scientific">Brevundimonas variabilis</name>
    <dbReference type="NCBI Taxonomy" id="74312"/>
    <lineage>
        <taxon>Bacteria</taxon>
        <taxon>Pseudomonadati</taxon>
        <taxon>Pseudomonadota</taxon>
        <taxon>Alphaproteobacteria</taxon>
        <taxon>Caulobacterales</taxon>
        <taxon>Caulobacteraceae</taxon>
        <taxon>Brevundimonas</taxon>
    </lineage>
</organism>
<reference evidence="1 2" key="1">
    <citation type="submission" date="2020-08" db="EMBL/GenBank/DDBJ databases">
        <title>Genomic Encyclopedia of Type Strains, Phase IV (KMG-IV): sequencing the most valuable type-strain genomes for metagenomic binning, comparative biology and taxonomic classification.</title>
        <authorList>
            <person name="Goeker M."/>
        </authorList>
    </citation>
    <scope>NUCLEOTIDE SEQUENCE [LARGE SCALE GENOMIC DNA]</scope>
    <source>
        <strain evidence="1 2">DSM 4737</strain>
    </source>
</reference>
<comment type="caution">
    <text evidence="1">The sequence shown here is derived from an EMBL/GenBank/DDBJ whole genome shotgun (WGS) entry which is preliminary data.</text>
</comment>
<gene>
    <name evidence="1" type="ORF">GGR13_002653</name>
</gene>
<protein>
    <submittedName>
        <fullName evidence="1">Uncharacterized protein</fullName>
    </submittedName>
</protein>
<dbReference type="Proteomes" id="UP000545037">
    <property type="component" value="Unassembled WGS sequence"/>
</dbReference>
<proteinExistence type="predicted"/>
<dbReference type="AlphaFoldDB" id="A0A7W9CK60"/>
<accession>A0A7W9CK60</accession>
<evidence type="ECO:0000313" key="1">
    <source>
        <dbReference type="EMBL" id="MBB5747046.1"/>
    </source>
</evidence>
<dbReference type="RefSeq" id="WP_246347841.1">
    <property type="nucleotide sequence ID" value="NZ_JACHOR010000004.1"/>
</dbReference>
<sequence>MLNQTYFEMADVPASASRTWIPLRENSDVDLDTPADLISASVFTGVATLAVYAGQSENAGRLDWSDLNLQPHRAHVWTDGYHPADIYLDNRFEEPLGINLVIDQDLEGAADGVWHLHSDVVLALRLSRDGDTWFRPEEGWVEVIRLIREDDRPVRLEIRAEFLADYLAARSMTLYLSSYHERIVVTPSAPTFSWPEEGFALEKGRDTHEGRIATQRNLGVPGEGFRIAGALWRTEWFEPGDFSPRVRGDPDPIPSLSRPAREATACRLTGCSEVSTGCISSRVWPAICCATAAAGCAGPAPRRACSALPRPRCISASTPRG</sequence>
<evidence type="ECO:0000313" key="2">
    <source>
        <dbReference type="Proteomes" id="UP000545037"/>
    </source>
</evidence>